<evidence type="ECO:0000313" key="6">
    <source>
        <dbReference type="EMBL" id="AZS14999.1"/>
    </source>
</evidence>
<evidence type="ECO:0000259" key="5">
    <source>
        <dbReference type="PROSITE" id="PS50931"/>
    </source>
</evidence>
<comment type="similarity">
    <text evidence="1">Belongs to the LysR transcriptional regulatory family.</text>
</comment>
<evidence type="ECO:0000256" key="2">
    <source>
        <dbReference type="ARBA" id="ARBA00023015"/>
    </source>
</evidence>
<reference evidence="7" key="1">
    <citation type="submission" date="2018-12" db="EMBL/GenBank/DDBJ databases">
        <title>Complete genome sequence of Paenibacillus sp. MBLB1234.</title>
        <authorList>
            <person name="Nam Y.-D."/>
            <person name="Kang J."/>
            <person name="Chung W.-H."/>
            <person name="Park Y.S."/>
        </authorList>
    </citation>
    <scope>NUCLEOTIDE SEQUENCE [LARGE SCALE GENOMIC DNA]</scope>
    <source>
        <strain evidence="7">MBLB1234</strain>
    </source>
</reference>
<dbReference type="Gene3D" id="3.40.190.290">
    <property type="match status" value="1"/>
</dbReference>
<evidence type="ECO:0000256" key="3">
    <source>
        <dbReference type="ARBA" id="ARBA00023125"/>
    </source>
</evidence>
<sequence length="293" mass="33104">MNLEQLEYIVDVAKTKSLTKTAQHAHVTLSAVSQSISMLESELDVVLFHRSRGIGAVPTAEGQALIEIAGEIMNLVKRLKEEAGNYSERLSGELFIGTIPGPMHLLMELIADFKIDYPDVKIQIIEKGPKDILDELHNSQIDIGFIALNEKQINQTKTLRFERTFTGKMVVGVRSDSPLALRKSIHPRELLKYTLVLYDDEYIRSYITEFVAKFGELDVLFISNNVPAIQKAVLGGLALTVGLDYSFNHQELPDNIVPIELENHYPVYYGWVSSTQNQTNPIIKRFIQRLKHV</sequence>
<dbReference type="SUPFAM" id="SSF53850">
    <property type="entry name" value="Periplasmic binding protein-like II"/>
    <property type="match status" value="1"/>
</dbReference>
<gene>
    <name evidence="6" type="ORF">EI981_11365</name>
</gene>
<dbReference type="InterPro" id="IPR050950">
    <property type="entry name" value="HTH-type_LysR_regulators"/>
</dbReference>
<dbReference type="KEGG" id="plut:EI981_11365"/>
<evidence type="ECO:0000256" key="1">
    <source>
        <dbReference type="ARBA" id="ARBA00009437"/>
    </source>
</evidence>
<name>A0A3Q9IAU1_9BACL</name>
<organism evidence="6 7">
    <name type="scientific">Paenibacillus lutimineralis</name>
    <dbReference type="NCBI Taxonomy" id="2707005"/>
    <lineage>
        <taxon>Bacteria</taxon>
        <taxon>Bacillati</taxon>
        <taxon>Bacillota</taxon>
        <taxon>Bacilli</taxon>
        <taxon>Bacillales</taxon>
        <taxon>Paenibacillaceae</taxon>
        <taxon>Paenibacillus</taxon>
    </lineage>
</organism>
<keyword evidence="7" id="KW-1185">Reference proteome</keyword>
<dbReference type="PROSITE" id="PS50931">
    <property type="entry name" value="HTH_LYSR"/>
    <property type="match status" value="1"/>
</dbReference>
<dbReference type="GO" id="GO:0003677">
    <property type="term" value="F:DNA binding"/>
    <property type="evidence" value="ECO:0007669"/>
    <property type="project" value="UniProtKB-KW"/>
</dbReference>
<dbReference type="InterPro" id="IPR000847">
    <property type="entry name" value="LysR_HTH_N"/>
</dbReference>
<dbReference type="InterPro" id="IPR036388">
    <property type="entry name" value="WH-like_DNA-bd_sf"/>
</dbReference>
<dbReference type="GO" id="GO:0005829">
    <property type="term" value="C:cytosol"/>
    <property type="evidence" value="ECO:0007669"/>
    <property type="project" value="TreeGrafter"/>
</dbReference>
<dbReference type="SUPFAM" id="SSF46785">
    <property type="entry name" value="Winged helix' DNA-binding domain"/>
    <property type="match status" value="1"/>
</dbReference>
<dbReference type="InterPro" id="IPR036390">
    <property type="entry name" value="WH_DNA-bd_sf"/>
</dbReference>
<dbReference type="RefSeq" id="WP_126998182.1">
    <property type="nucleotide sequence ID" value="NZ_CP034346.1"/>
</dbReference>
<dbReference type="GO" id="GO:0003700">
    <property type="term" value="F:DNA-binding transcription factor activity"/>
    <property type="evidence" value="ECO:0007669"/>
    <property type="project" value="InterPro"/>
</dbReference>
<keyword evidence="4" id="KW-0804">Transcription</keyword>
<dbReference type="AlphaFoldDB" id="A0A3Q9IAU1"/>
<dbReference type="CDD" id="cd05466">
    <property type="entry name" value="PBP2_LTTR_substrate"/>
    <property type="match status" value="1"/>
</dbReference>
<dbReference type="Gene3D" id="1.10.10.10">
    <property type="entry name" value="Winged helix-like DNA-binding domain superfamily/Winged helix DNA-binding domain"/>
    <property type="match status" value="1"/>
</dbReference>
<accession>A0A3Q9IAU1</accession>
<dbReference type="Pfam" id="PF03466">
    <property type="entry name" value="LysR_substrate"/>
    <property type="match status" value="1"/>
</dbReference>
<dbReference type="PANTHER" id="PTHR30419">
    <property type="entry name" value="HTH-TYPE TRANSCRIPTIONAL REGULATOR YBHD"/>
    <property type="match status" value="1"/>
</dbReference>
<keyword evidence="3" id="KW-0238">DNA-binding</keyword>
<protein>
    <submittedName>
        <fullName evidence="6">LysR family transcriptional regulator</fullName>
    </submittedName>
</protein>
<dbReference type="Pfam" id="PF00126">
    <property type="entry name" value="HTH_1"/>
    <property type="match status" value="1"/>
</dbReference>
<dbReference type="OrthoDB" id="9803735at2"/>
<dbReference type="Proteomes" id="UP000270678">
    <property type="component" value="Chromosome"/>
</dbReference>
<dbReference type="InterPro" id="IPR005119">
    <property type="entry name" value="LysR_subst-bd"/>
</dbReference>
<feature type="domain" description="HTH lysR-type" evidence="5">
    <location>
        <begin position="1"/>
        <end position="59"/>
    </location>
</feature>
<dbReference type="EMBL" id="CP034346">
    <property type="protein sequence ID" value="AZS14999.1"/>
    <property type="molecule type" value="Genomic_DNA"/>
</dbReference>
<evidence type="ECO:0000313" key="7">
    <source>
        <dbReference type="Proteomes" id="UP000270678"/>
    </source>
</evidence>
<proteinExistence type="inferred from homology"/>
<evidence type="ECO:0000256" key="4">
    <source>
        <dbReference type="ARBA" id="ARBA00023163"/>
    </source>
</evidence>
<keyword evidence="2" id="KW-0805">Transcription regulation</keyword>